<name>A0AAE0NQ39_9PEZI</name>
<evidence type="ECO:0000313" key="3">
    <source>
        <dbReference type="EMBL" id="KAK3385603.1"/>
    </source>
</evidence>
<protein>
    <submittedName>
        <fullName evidence="3">Uncharacterized protein</fullName>
    </submittedName>
</protein>
<dbReference type="Pfam" id="PF11374">
    <property type="entry name" value="DUF3176"/>
    <property type="match status" value="1"/>
</dbReference>
<evidence type="ECO:0000256" key="1">
    <source>
        <dbReference type="SAM" id="MobiDB-lite"/>
    </source>
</evidence>
<feature type="transmembrane region" description="Helical" evidence="2">
    <location>
        <begin position="546"/>
        <end position="569"/>
    </location>
</feature>
<dbReference type="InterPro" id="IPR021514">
    <property type="entry name" value="DUF3176"/>
</dbReference>
<reference evidence="3" key="2">
    <citation type="submission" date="2023-06" db="EMBL/GenBank/DDBJ databases">
        <authorList>
            <consortium name="Lawrence Berkeley National Laboratory"/>
            <person name="Haridas S."/>
            <person name="Hensen N."/>
            <person name="Bonometti L."/>
            <person name="Westerberg I."/>
            <person name="Brannstrom I.O."/>
            <person name="Guillou S."/>
            <person name="Cros-Aarteil S."/>
            <person name="Calhoun S."/>
            <person name="Kuo A."/>
            <person name="Mondo S."/>
            <person name="Pangilinan J."/>
            <person name="Riley R."/>
            <person name="LaButti K."/>
            <person name="Andreopoulos B."/>
            <person name="Lipzen A."/>
            <person name="Chen C."/>
            <person name="Yanf M."/>
            <person name="Daum C."/>
            <person name="Ng V."/>
            <person name="Clum A."/>
            <person name="Steindorff A."/>
            <person name="Ohm R."/>
            <person name="Martin F."/>
            <person name="Silar P."/>
            <person name="Natvig D."/>
            <person name="Lalanne C."/>
            <person name="Gautier V."/>
            <person name="Ament-velasquez S.L."/>
            <person name="Kruys A."/>
            <person name="Hutchinson M.I."/>
            <person name="Powell A.J."/>
            <person name="Barry K."/>
            <person name="Miller A.N."/>
            <person name="Grigoriev I.V."/>
            <person name="Debuchy R."/>
            <person name="Gladieux P."/>
            <person name="Thoren M.H."/>
            <person name="Johannesson H."/>
        </authorList>
    </citation>
    <scope>NUCLEOTIDE SEQUENCE</scope>
    <source>
        <strain evidence="3">CBS 232.78</strain>
    </source>
</reference>
<gene>
    <name evidence="3" type="ORF">B0H63DRAFT_544004</name>
</gene>
<evidence type="ECO:0000313" key="4">
    <source>
        <dbReference type="Proteomes" id="UP001285441"/>
    </source>
</evidence>
<keyword evidence="4" id="KW-1185">Reference proteome</keyword>
<keyword evidence="2" id="KW-1133">Transmembrane helix</keyword>
<feature type="region of interest" description="Disordered" evidence="1">
    <location>
        <begin position="36"/>
        <end position="59"/>
    </location>
</feature>
<comment type="caution">
    <text evidence="3">The sequence shown here is derived from an EMBL/GenBank/DDBJ whole genome shotgun (WGS) entry which is preliminary data.</text>
</comment>
<evidence type="ECO:0000256" key="2">
    <source>
        <dbReference type="SAM" id="Phobius"/>
    </source>
</evidence>
<sequence>MNAPIAPAPSSARRVPLPVISLESIREEHPQTLRPAVAEGSETAARTIPQRTRTASVDSNGVSPVFSTIENPFTNINFSTATAAAERTPSPQRPDEGEVLLPSQRGWWWWEIGAVALSAISLVCLVVFLVKIDETALESWSQPVEPSFLIAILTTTIKMAILVPIASCINQLKWRYLWRGESTTVEGLQRMEDASRGVWGSVLMLTRITSPRRQTIFIWFFCVVTILAIGIDPSAQQMLGISSRRVVMGSVVPGMARADSYAVAPHNDKKNPAQIDKDLLAFQAAYLQGMSGIVAPPDFRCPSPATECVWPNFDTLGVCGTLTVVNETYTSCEFTIEPSPILNCTYNFPGRIAPKPKGIYITYKVGQPATQTNISVEADGWGEATSAALAFIRAANPRTVVSNSTPPAIETFYITWTWCAKHFSNVTATPDRISSQSFTSAAVKLVPESLFHKETNAISHLDTTTGKVYRISYDAYNSLWVSLEDLSSSARIHNSLNGLMSRTQDLNSVAQNVAEALTNRIRGTVSIPTMALGRAYKKELYYTVRWLWFILPLAEIILTIFLLALCIVINMDTPILKNSINGYFALGILRSRSEEDLTLAGTGGGAVKVGIKAAAEDVVRMTVQRNGRNGLLETVRTST</sequence>
<reference evidence="3" key="1">
    <citation type="journal article" date="2023" name="Mol. Phylogenet. Evol.">
        <title>Genome-scale phylogeny and comparative genomics of the fungal order Sordariales.</title>
        <authorList>
            <person name="Hensen N."/>
            <person name="Bonometti L."/>
            <person name="Westerberg I."/>
            <person name="Brannstrom I.O."/>
            <person name="Guillou S."/>
            <person name="Cros-Aarteil S."/>
            <person name="Calhoun S."/>
            <person name="Haridas S."/>
            <person name="Kuo A."/>
            <person name="Mondo S."/>
            <person name="Pangilinan J."/>
            <person name="Riley R."/>
            <person name="LaButti K."/>
            <person name="Andreopoulos B."/>
            <person name="Lipzen A."/>
            <person name="Chen C."/>
            <person name="Yan M."/>
            <person name="Daum C."/>
            <person name="Ng V."/>
            <person name="Clum A."/>
            <person name="Steindorff A."/>
            <person name="Ohm R.A."/>
            <person name="Martin F."/>
            <person name="Silar P."/>
            <person name="Natvig D.O."/>
            <person name="Lalanne C."/>
            <person name="Gautier V."/>
            <person name="Ament-Velasquez S.L."/>
            <person name="Kruys A."/>
            <person name="Hutchinson M.I."/>
            <person name="Powell A.J."/>
            <person name="Barry K."/>
            <person name="Miller A.N."/>
            <person name="Grigoriev I.V."/>
            <person name="Debuchy R."/>
            <person name="Gladieux P."/>
            <person name="Hiltunen Thoren M."/>
            <person name="Johannesson H."/>
        </authorList>
    </citation>
    <scope>NUCLEOTIDE SEQUENCE</scope>
    <source>
        <strain evidence="3">CBS 232.78</strain>
    </source>
</reference>
<dbReference type="AlphaFoldDB" id="A0AAE0NQ39"/>
<keyword evidence="2" id="KW-0812">Transmembrane</keyword>
<dbReference type="PANTHER" id="PTHR35394">
    <property type="entry name" value="DUF3176 DOMAIN-CONTAINING PROTEIN"/>
    <property type="match status" value="1"/>
</dbReference>
<accession>A0AAE0NQ39</accession>
<feature type="transmembrane region" description="Helical" evidence="2">
    <location>
        <begin position="107"/>
        <end position="128"/>
    </location>
</feature>
<proteinExistence type="predicted"/>
<feature type="compositionally biased region" description="Polar residues" evidence="1">
    <location>
        <begin position="49"/>
        <end position="59"/>
    </location>
</feature>
<keyword evidence="2" id="KW-0472">Membrane</keyword>
<dbReference type="EMBL" id="JAULSW010000004">
    <property type="protein sequence ID" value="KAK3385603.1"/>
    <property type="molecule type" value="Genomic_DNA"/>
</dbReference>
<feature type="transmembrane region" description="Helical" evidence="2">
    <location>
        <begin position="148"/>
        <end position="169"/>
    </location>
</feature>
<dbReference type="Proteomes" id="UP001285441">
    <property type="component" value="Unassembled WGS sequence"/>
</dbReference>
<dbReference type="PANTHER" id="PTHR35394:SF5">
    <property type="entry name" value="DUF3176 DOMAIN-CONTAINING PROTEIN"/>
    <property type="match status" value="1"/>
</dbReference>
<organism evidence="3 4">
    <name type="scientific">Podospora didyma</name>
    <dbReference type="NCBI Taxonomy" id="330526"/>
    <lineage>
        <taxon>Eukaryota</taxon>
        <taxon>Fungi</taxon>
        <taxon>Dikarya</taxon>
        <taxon>Ascomycota</taxon>
        <taxon>Pezizomycotina</taxon>
        <taxon>Sordariomycetes</taxon>
        <taxon>Sordariomycetidae</taxon>
        <taxon>Sordariales</taxon>
        <taxon>Podosporaceae</taxon>
        <taxon>Podospora</taxon>
    </lineage>
</organism>
<feature type="transmembrane region" description="Helical" evidence="2">
    <location>
        <begin position="216"/>
        <end position="235"/>
    </location>
</feature>